<dbReference type="PROSITE" id="PS51857">
    <property type="entry name" value="CSD_2"/>
    <property type="match status" value="1"/>
</dbReference>
<keyword evidence="4" id="KW-0479">Metal-binding</keyword>
<organism evidence="12 13">
    <name type="scientific">Polarella glacialis</name>
    <name type="common">Dinoflagellate</name>
    <dbReference type="NCBI Taxonomy" id="89957"/>
    <lineage>
        <taxon>Eukaryota</taxon>
        <taxon>Sar</taxon>
        <taxon>Alveolata</taxon>
        <taxon>Dinophyceae</taxon>
        <taxon>Suessiales</taxon>
        <taxon>Suessiaceae</taxon>
        <taxon>Polarella</taxon>
    </lineage>
</organism>
<keyword evidence="5 7" id="KW-0378">Hydrolase</keyword>
<name>A0A813FL33_POLGL</name>
<sequence length="2373" mass="258405">DAPMPLHERDDSPELDLPISQVSDDFDLVRSLGVADKKMSPPGRPLRHPEPYLQGGFNSANGKNVAASDSTAATEEEEPVTRRELPIRDILYIFARKLWHLRPLLKEGAPKRRTDFNYASPDEFVTETLVALELDCEMKVRAADFLALCLGRQEWTVTLNLYDLSRGMATMLGPLLLAKEMEGVWHTGIVVFGKEYYFGGDIFYDTPAQTGFGVPRTVVQLGATLRQRDELHAFIVDELKPIFNREAYDAVGKNCNHFTDKVAMYLVGRHIPQEVLEQPQLMLDTGLGRALRPVLNRVLGRNFEAQRSAAEIEIAATGAPGGLRISLGDKMSGSLEPEVINGYQLQRKGTTPKGSGALPGPGFRQWARTGQSLDEAFSGACVATAKWSHKLPLGQLVPPRPCSPDRDNRGFGRGREDHRKVRLAEDIADEDDEDEEKQEIRQKRIPVLPEYEEGSSSEDITGVAYAGFKSSAARENLQLPTKKCPREFKDRFVHRRAMKFREEHLKFGEVLHPVERHIGMGKQKTLGTLEERSGDVGFAGEARQGRCRGQASRGGIMNRAGPMRACQLTTLVADIAGSRSAFSQYLRGAMHKLDPAVESANNDLFPCPPPYTWRPLVGHGFRRKQQRFRSKLESKLAVNLSVVGLSHAACGVGRRCSPRGRGGCALNRVQREVVSALSRQGDSMRRLGDLSLSCGARLPDLQGRVAKIKADLVDLDVVPSARSRLGQARNVTTLQHSGISSGLPGIAERVVLPAKVTPFDPRPFLNAEEKEAYEEPDLLLSTEGDCEEETEDRAEGFVVPKGPDEDRQKIDGRLRNRRERRRLRGSRSMAHACLLCQLPLGKKKVALLSLDDLEHYYHKFAVSKQRSRSNPIGRPMKALRFAGFKALPPGFAPDALLQPCWDGLPMGDHLAVDFPQSAHIRVLQSTGGMQEDGALAGGRGPLDELFDRAHDAYRRCGLQAKASKAKRSEKTLSAWGAALEGVEGLVGVPRHKLWMLMRVTVDIAILGLCSLEILESLLGIWAYALSFRRQLFSILFYVYREGSPDGQRSTLFRLGFWARNELLPAAALGPCSAAGGKRRVVAEVRQERISQPASTTGGCRLPSGGVGVTELEDCSSEEEDGPPPLSFDRARAEIFDIVELYGGDHEVSKACGRAGLYVGPVIELRLGFPSCVIRRFGRAWKKATALIGNADWLDELGLRCECPRSFKHTKLEGSLTTKASSYPEFAAAFAELARANFTSFLPVVQALFVLKIRLLAAKLSMFHICGQRSLRRRSRDSKVCIGAFNKRRSPSAALNKIVVSTMPHVLGKNLLPCSFHQPTWGMRADAPSRLRAVEAPTAAIPPWFWQLSKGTHPSDVQGLDQNSYTSRSLGRWFQFGAYSLSLVRARGDEPQARESSTERLGITVEGGRDRNHSPDQGEALRKDRSLVGEFEPGHYGQDCLSPAPGDEKFLGRGSEDAPNYMTEAGASGSTPVGLLDLGVGPNGYSPTVWLLRIATCLRSFVFAGRRLLACDRRRFGIGCLSQDPRTQAAGWKEYGQNWAPVFFANLHFSLTSSASHSRLNLKAPLQNIVRWRCLYFDIGKFAGFYLSPRVLLPLGMDLEAGGAGTAAVEAVAIADVPEGRRREAMATVTKLLRNIVTSPAEDKFRQVKKTNPAIRVRSGVTIKPLLSERIQILRRMLWFFEAIQRAPAAPLPPLEAAKKDRGAADGWLAHSGGEWLHNKSEGAYFHLPTGQLRVVLEEAEGSAPVPDSAEAGESADDEGPLLRGRVRWFNAVKGFGFIEPLDPEAAEALGGKDVFVHRNQILGRADAGEGADADAESVFASLEAEAEVTFRLGQTDNGKVCAVKVRQAEEEAAAKDGAEEGSGEEDDADGNASEASSVEIDLLSELKSGATVDKAAGKDKVEDYVVEKLEVPVSVLGETATCVFYGVFDGHGGHNCAEHIANNLAKNFLARLRDRAKGVDDEVALRTAILAGFKQTDHNFLQQARNTDDSSGSTACTMTVFGPDEQMRLRLFMANCGDSRAVLCLAGGTAKRLTEDHKPNMPKERKRIEANEGAVAEIAGIWRAVLPAKKRLSSKIVGLSVSRAFGDKDFKHPDIISAEPEITVHEVDWDGDEFVILATDGIWDVMSDKDAVQLVRKLLQAGSNELTASEALVKRAREKNSKDDCTVMVVRFGWNKASGGAPDAPDAEKSKDAAAQGGKKSKGSYVKEPEEEEDAEGGEEGEEEALDDDEEDEAQALAAMAAAMGANMGAVTGPGGEDDDAPAAATDGAAKKAKAAEDDDLFAADAAETKDVDEEAAGLKRWDASTGETTLDSALFEGLGATQEELAASFAPQGPTVIGGGLLKGVGQPAPEEPEEKGGSTKDAVDTDMDMFG</sequence>
<feature type="compositionally biased region" description="Basic and acidic residues" evidence="8">
    <location>
        <begin position="802"/>
        <end position="814"/>
    </location>
</feature>
<feature type="compositionally biased region" description="Basic and acidic residues" evidence="8">
    <location>
        <begin position="403"/>
        <end position="425"/>
    </location>
</feature>
<keyword evidence="13" id="KW-1185">Reference proteome</keyword>
<evidence type="ECO:0000259" key="10">
    <source>
        <dbReference type="PROSITE" id="PS51857"/>
    </source>
</evidence>
<dbReference type="SUPFAM" id="SSF143503">
    <property type="entry name" value="PUG domain-like"/>
    <property type="match status" value="1"/>
</dbReference>
<feature type="region of interest" description="Disordered" evidence="8">
    <location>
        <begin position="395"/>
        <end position="456"/>
    </location>
</feature>
<dbReference type="PANTHER" id="PTHR47992">
    <property type="entry name" value="PROTEIN PHOSPHATASE"/>
    <property type="match status" value="1"/>
</dbReference>
<dbReference type="Proteomes" id="UP000654075">
    <property type="component" value="Unassembled WGS sequence"/>
</dbReference>
<evidence type="ECO:0000313" key="12">
    <source>
        <dbReference type="EMBL" id="CAE8614449.1"/>
    </source>
</evidence>
<feature type="compositionally biased region" description="Acidic residues" evidence="8">
    <location>
        <begin position="426"/>
        <end position="437"/>
    </location>
</feature>
<dbReference type="SMART" id="SM00332">
    <property type="entry name" value="PP2Cc"/>
    <property type="match status" value="1"/>
</dbReference>
<dbReference type="SMART" id="SM01179">
    <property type="entry name" value="DUF862"/>
    <property type="match status" value="1"/>
</dbReference>
<evidence type="ECO:0000256" key="4">
    <source>
        <dbReference type="ARBA" id="ARBA00022723"/>
    </source>
</evidence>
<dbReference type="Gene3D" id="1.20.58.2190">
    <property type="match status" value="1"/>
</dbReference>
<evidence type="ECO:0000256" key="8">
    <source>
        <dbReference type="SAM" id="MobiDB-lite"/>
    </source>
</evidence>
<dbReference type="SUPFAM" id="SSF50249">
    <property type="entry name" value="Nucleic acid-binding proteins"/>
    <property type="match status" value="1"/>
</dbReference>
<dbReference type="GO" id="GO:0008233">
    <property type="term" value="F:peptidase activity"/>
    <property type="evidence" value="ECO:0007669"/>
    <property type="project" value="UniProtKB-KW"/>
</dbReference>
<feature type="non-terminal residue" evidence="12">
    <location>
        <position position="1"/>
    </location>
</feature>
<dbReference type="Pfam" id="PF05903">
    <property type="entry name" value="Peptidase_C97"/>
    <property type="match status" value="1"/>
</dbReference>
<evidence type="ECO:0000256" key="7">
    <source>
        <dbReference type="RuleBase" id="RU003465"/>
    </source>
</evidence>
<dbReference type="Gene3D" id="2.40.50.140">
    <property type="entry name" value="Nucleic acid-binding proteins"/>
    <property type="match status" value="1"/>
</dbReference>
<dbReference type="InterPro" id="IPR015655">
    <property type="entry name" value="PP2C"/>
</dbReference>
<dbReference type="Pfam" id="PF00313">
    <property type="entry name" value="CSD"/>
    <property type="match status" value="1"/>
</dbReference>
<dbReference type="InterPro" id="IPR042266">
    <property type="entry name" value="PPPDE_sf"/>
</dbReference>
<evidence type="ECO:0000313" key="13">
    <source>
        <dbReference type="Proteomes" id="UP000654075"/>
    </source>
</evidence>
<feature type="region of interest" description="Disordered" evidence="8">
    <location>
        <begin position="1739"/>
        <end position="1758"/>
    </location>
</feature>
<keyword evidence="3" id="KW-0645">Protease</keyword>
<dbReference type="SMART" id="SM00357">
    <property type="entry name" value="CSP"/>
    <property type="match status" value="1"/>
</dbReference>
<dbReference type="PROSITE" id="PS01032">
    <property type="entry name" value="PPM_1"/>
    <property type="match status" value="1"/>
</dbReference>
<evidence type="ECO:0000256" key="2">
    <source>
        <dbReference type="ARBA" id="ARBA00008140"/>
    </source>
</evidence>
<feature type="domain" description="PPPDE" evidence="11">
    <location>
        <begin position="155"/>
        <end position="296"/>
    </location>
</feature>
<feature type="compositionally biased region" description="Acidic residues" evidence="8">
    <location>
        <begin position="1859"/>
        <end position="1869"/>
    </location>
</feature>
<dbReference type="InterPro" id="IPR001932">
    <property type="entry name" value="PPM-type_phosphatase-like_dom"/>
</dbReference>
<feature type="region of interest" description="Disordered" evidence="8">
    <location>
        <begin position="35"/>
        <end position="80"/>
    </location>
</feature>
<comment type="similarity">
    <text evidence="2">Belongs to the DeSI family.</text>
</comment>
<feature type="compositionally biased region" description="Acidic residues" evidence="8">
    <location>
        <begin position="2209"/>
        <end position="2232"/>
    </location>
</feature>
<evidence type="ECO:0000259" key="11">
    <source>
        <dbReference type="PROSITE" id="PS51858"/>
    </source>
</evidence>
<dbReference type="Gene3D" id="3.90.1720.30">
    <property type="entry name" value="PPPDE domains"/>
    <property type="match status" value="1"/>
</dbReference>
<dbReference type="GO" id="GO:0046872">
    <property type="term" value="F:metal ion binding"/>
    <property type="evidence" value="ECO:0007669"/>
    <property type="project" value="UniProtKB-KW"/>
</dbReference>
<dbReference type="CDD" id="cd00143">
    <property type="entry name" value="PP2Cc"/>
    <property type="match status" value="1"/>
</dbReference>
<feature type="compositionally biased region" description="Basic and acidic residues" evidence="8">
    <location>
        <begin position="2356"/>
        <end position="2365"/>
    </location>
</feature>
<dbReference type="CDD" id="cd04458">
    <property type="entry name" value="CSP_CDS"/>
    <property type="match status" value="1"/>
</dbReference>
<dbReference type="OrthoDB" id="10264738at2759"/>
<comment type="similarity">
    <text evidence="7">Belongs to the PP2C family.</text>
</comment>
<dbReference type="Pfam" id="PF00481">
    <property type="entry name" value="PP2C"/>
    <property type="match status" value="1"/>
</dbReference>
<evidence type="ECO:0000256" key="1">
    <source>
        <dbReference type="ARBA" id="ARBA00004170"/>
    </source>
</evidence>
<dbReference type="PROSITE" id="PS51858">
    <property type="entry name" value="PPPDE"/>
    <property type="match status" value="1"/>
</dbReference>
<dbReference type="SUPFAM" id="SSF81606">
    <property type="entry name" value="PP2C-like"/>
    <property type="match status" value="1"/>
</dbReference>
<dbReference type="GO" id="GO:0006508">
    <property type="term" value="P:proteolysis"/>
    <property type="evidence" value="ECO:0007669"/>
    <property type="project" value="UniProtKB-KW"/>
</dbReference>
<reference evidence="12" key="1">
    <citation type="submission" date="2021-02" db="EMBL/GenBank/DDBJ databases">
        <authorList>
            <person name="Dougan E. K."/>
            <person name="Rhodes N."/>
            <person name="Thang M."/>
            <person name="Chan C."/>
        </authorList>
    </citation>
    <scope>NUCLEOTIDE SEQUENCE</scope>
</reference>
<dbReference type="SMART" id="SM00331">
    <property type="entry name" value="PP2C_SIG"/>
    <property type="match status" value="1"/>
</dbReference>
<evidence type="ECO:0008006" key="14">
    <source>
        <dbReference type="Google" id="ProtNLM"/>
    </source>
</evidence>
<dbReference type="InterPro" id="IPR000222">
    <property type="entry name" value="PP2C_BS"/>
</dbReference>
<dbReference type="GO" id="GO:0004722">
    <property type="term" value="F:protein serine/threonine phosphatase activity"/>
    <property type="evidence" value="ECO:0007669"/>
    <property type="project" value="InterPro"/>
</dbReference>
<feature type="compositionally biased region" description="Basic and acidic residues" evidence="8">
    <location>
        <begin position="1"/>
        <end position="12"/>
    </location>
</feature>
<accession>A0A813FL33</accession>
<feature type="region of interest" description="Disordered" evidence="8">
    <location>
        <begin position="2339"/>
        <end position="2373"/>
    </location>
</feature>
<protein>
    <recommendedName>
        <fullName evidence="14">Protein-serine/threonine phosphatase</fullName>
    </recommendedName>
</protein>
<dbReference type="InterPro" id="IPR036339">
    <property type="entry name" value="PUB-like_dom_sf"/>
</dbReference>
<feature type="domain" description="PPM-type phosphatase" evidence="9">
    <location>
        <begin position="1887"/>
        <end position="2172"/>
    </location>
</feature>
<evidence type="ECO:0000256" key="6">
    <source>
        <dbReference type="ARBA" id="ARBA00022912"/>
    </source>
</evidence>
<comment type="subcellular location">
    <subcellularLocation>
        <location evidence="1">Membrane</location>
        <topology evidence="1">Peripheral membrane protein</topology>
    </subcellularLocation>
</comment>
<feature type="region of interest" description="Disordered" evidence="8">
    <location>
        <begin position="2248"/>
        <end position="2277"/>
    </location>
</feature>
<dbReference type="EMBL" id="CAJNNV010025426">
    <property type="protein sequence ID" value="CAE8614449.1"/>
    <property type="molecule type" value="Genomic_DNA"/>
</dbReference>
<comment type="caution">
    <text evidence="12">The sequence shown here is derived from an EMBL/GenBank/DDBJ whole genome shotgun (WGS) entry which is preliminary data.</text>
</comment>
<feature type="region of interest" description="Disordered" evidence="8">
    <location>
        <begin position="2176"/>
        <end position="2232"/>
    </location>
</feature>
<dbReference type="InterPro" id="IPR036457">
    <property type="entry name" value="PPM-type-like_dom_sf"/>
</dbReference>
<gene>
    <name evidence="12" type="ORF">PGLA1383_LOCUS32169</name>
</gene>
<dbReference type="InterPro" id="IPR011129">
    <property type="entry name" value="CSD"/>
</dbReference>
<evidence type="ECO:0000256" key="3">
    <source>
        <dbReference type="ARBA" id="ARBA00022670"/>
    </source>
</evidence>
<evidence type="ECO:0000259" key="9">
    <source>
        <dbReference type="PROSITE" id="PS51746"/>
    </source>
</evidence>
<dbReference type="GO" id="GO:0003676">
    <property type="term" value="F:nucleic acid binding"/>
    <property type="evidence" value="ECO:0007669"/>
    <property type="project" value="InterPro"/>
</dbReference>
<dbReference type="InterPro" id="IPR008580">
    <property type="entry name" value="PPPDE_dom"/>
</dbReference>
<dbReference type="Gene3D" id="3.60.40.10">
    <property type="entry name" value="PPM-type phosphatase domain"/>
    <property type="match status" value="1"/>
</dbReference>
<feature type="domain" description="CSD" evidence="10">
    <location>
        <begin position="1761"/>
        <end position="1847"/>
    </location>
</feature>
<dbReference type="GO" id="GO:0016020">
    <property type="term" value="C:membrane"/>
    <property type="evidence" value="ECO:0007669"/>
    <property type="project" value="UniProtKB-SubCell"/>
</dbReference>
<feature type="region of interest" description="Disordered" evidence="8">
    <location>
        <begin position="1"/>
        <end position="20"/>
    </location>
</feature>
<feature type="region of interest" description="Disordered" evidence="8">
    <location>
        <begin position="1851"/>
        <end position="1874"/>
    </location>
</feature>
<evidence type="ECO:0000256" key="5">
    <source>
        <dbReference type="ARBA" id="ARBA00022801"/>
    </source>
</evidence>
<dbReference type="InterPro" id="IPR012340">
    <property type="entry name" value="NA-bd_OB-fold"/>
</dbReference>
<keyword evidence="6 7" id="KW-0904">Protein phosphatase</keyword>
<dbReference type="CDD" id="cd09212">
    <property type="entry name" value="PUB"/>
    <property type="match status" value="1"/>
</dbReference>
<proteinExistence type="inferred from homology"/>
<dbReference type="PROSITE" id="PS51746">
    <property type="entry name" value="PPM_2"/>
    <property type="match status" value="1"/>
</dbReference>
<feature type="region of interest" description="Disordered" evidence="8">
    <location>
        <begin position="784"/>
        <end position="822"/>
    </location>
</feature>
<dbReference type="InterPro" id="IPR002059">
    <property type="entry name" value="CSP_DNA-bd"/>
</dbReference>